<dbReference type="PANTHER" id="PTHR15967:SF0">
    <property type="entry name" value="E2F-ASSOCIATED PHOSPHOPROTEIN"/>
    <property type="match status" value="1"/>
</dbReference>
<evidence type="ECO:0000313" key="3">
    <source>
        <dbReference type="Proteomes" id="UP001648503"/>
    </source>
</evidence>
<evidence type="ECO:0008006" key="4">
    <source>
        <dbReference type="Google" id="ProtNLM"/>
    </source>
</evidence>
<organism evidence="2 3">
    <name type="scientific">Batrachochytrium salamandrivorans</name>
    <dbReference type="NCBI Taxonomy" id="1357716"/>
    <lineage>
        <taxon>Eukaryota</taxon>
        <taxon>Fungi</taxon>
        <taxon>Fungi incertae sedis</taxon>
        <taxon>Chytridiomycota</taxon>
        <taxon>Chytridiomycota incertae sedis</taxon>
        <taxon>Chytridiomycetes</taxon>
        <taxon>Rhizophydiales</taxon>
        <taxon>Rhizophydiales incertae sedis</taxon>
        <taxon>Batrachochytrium</taxon>
    </lineage>
</organism>
<dbReference type="Pfam" id="PF10238">
    <property type="entry name" value="Eapp_C"/>
    <property type="match status" value="1"/>
</dbReference>
<gene>
    <name evidence="2" type="ORF">BASA50_010683</name>
</gene>
<protein>
    <recommendedName>
        <fullName evidence="4">E2F-associated phosphoprotein</fullName>
    </recommendedName>
</protein>
<keyword evidence="3" id="KW-1185">Reference proteome</keyword>
<comment type="caution">
    <text evidence="2">The sequence shown here is derived from an EMBL/GenBank/DDBJ whole genome shotgun (WGS) entry which is preliminary data.</text>
</comment>
<dbReference type="InterPro" id="IPR019370">
    <property type="entry name" value="E2F-assoc_phosphoprotein"/>
</dbReference>
<feature type="compositionally biased region" description="Acidic residues" evidence="1">
    <location>
        <begin position="11"/>
        <end position="22"/>
    </location>
</feature>
<reference evidence="2 3" key="1">
    <citation type="submission" date="2021-02" db="EMBL/GenBank/DDBJ databases">
        <title>Variation within the Batrachochytrium salamandrivorans European outbreak.</title>
        <authorList>
            <person name="Kelly M."/>
            <person name="Pasmans F."/>
            <person name="Shea T.P."/>
            <person name="Munoz J.F."/>
            <person name="Carranza S."/>
            <person name="Cuomo C.A."/>
            <person name="Martel A."/>
        </authorList>
    </citation>
    <scope>NUCLEOTIDE SEQUENCE [LARGE SCALE GENOMIC DNA]</scope>
    <source>
        <strain evidence="2 3">AMFP18/2</strain>
    </source>
</reference>
<dbReference type="PANTHER" id="PTHR15967">
    <property type="entry name" value="E2F-ASSOCIATED PHOSPHOPROTEIN"/>
    <property type="match status" value="1"/>
</dbReference>
<evidence type="ECO:0000256" key="1">
    <source>
        <dbReference type="SAM" id="MobiDB-lite"/>
    </source>
</evidence>
<feature type="compositionally biased region" description="Basic and acidic residues" evidence="1">
    <location>
        <begin position="1"/>
        <end position="10"/>
    </location>
</feature>
<proteinExistence type="predicted"/>
<evidence type="ECO:0000313" key="2">
    <source>
        <dbReference type="EMBL" id="KAH6588555.1"/>
    </source>
</evidence>
<accession>A0ABQ8EXX0</accession>
<name>A0ABQ8EXX0_9FUNG</name>
<sequence>MEEQADRPDDGWIDDSSSDEGSESAVLTKSAAKFRLKQGLREADRFYDDRADDMDEIWAQRKHQSMDPHTDSVLLCPLCFTPVCYDCQRHDVYASQFRAMFVENCHVVQNEILRYGNGKYVPGIATSKDSSTKAQLDEALKPNMQEEKDKVQPVDRPQDIYHPVRCDSCECEVAVYDHEEVYHFFNVIAQ</sequence>
<dbReference type="Proteomes" id="UP001648503">
    <property type="component" value="Unassembled WGS sequence"/>
</dbReference>
<dbReference type="EMBL" id="JAFCIX010000501">
    <property type="protein sequence ID" value="KAH6588555.1"/>
    <property type="molecule type" value="Genomic_DNA"/>
</dbReference>
<feature type="region of interest" description="Disordered" evidence="1">
    <location>
        <begin position="1"/>
        <end position="26"/>
    </location>
</feature>